<organism evidence="16 17">
    <name type="scientific">Sutterella seckii</name>
    <dbReference type="NCBI Taxonomy" id="1944635"/>
    <lineage>
        <taxon>Bacteria</taxon>
        <taxon>Pseudomonadati</taxon>
        <taxon>Pseudomonadota</taxon>
        <taxon>Betaproteobacteria</taxon>
        <taxon>Burkholderiales</taxon>
        <taxon>Sutterellaceae</taxon>
        <taxon>Sutterella</taxon>
    </lineage>
</organism>
<proteinExistence type="predicted"/>
<dbReference type="Pfam" id="PF00330">
    <property type="entry name" value="Aconitase"/>
    <property type="match status" value="1"/>
</dbReference>
<keyword evidence="11" id="KW-0408">Iron</keyword>
<evidence type="ECO:0000256" key="12">
    <source>
        <dbReference type="ARBA" id="ARBA00023014"/>
    </source>
</evidence>
<gene>
    <name evidence="16" type="primary">leuC</name>
    <name evidence="16" type="ORF">GBM96_06465</name>
</gene>
<comment type="cofactor">
    <cofactor evidence="2">
        <name>[4Fe-4S] cluster</name>
        <dbReference type="ChEBI" id="CHEBI:49883"/>
    </cofactor>
</comment>
<dbReference type="AlphaFoldDB" id="A0AAI9SBP4"/>
<dbReference type="InterPro" id="IPR033941">
    <property type="entry name" value="IPMI_cat"/>
</dbReference>
<keyword evidence="13 16" id="KW-0456">Lyase</keyword>
<evidence type="ECO:0000256" key="1">
    <source>
        <dbReference type="ARBA" id="ARBA00000491"/>
    </source>
</evidence>
<sequence>MTAALPTHANPAEELKARPRTLYQKIVDAHTVKRIDAETVLLYCDAHFANEYTSPQAFAGVRDRGIPVAVPDAHLCVVDHIIPSEDVSPRVIHDHASLVQAETLEANCRHFGIDAFYGPNDPDQGVEHVLMDEQGLVRPGMVVICGDSHTTTHGALGALGFGIGTSEIEHILATQTLVYRLGRSMKIEIKGKLPTTATPKDLALTVLRTISARGALGKVVEYTGEAVSQLPMEGRFTLCNLTVEAGARGALIAPDEKALDWVKAHAAGLTEENFEAMATYAKTLRSDPDAEWDETVEIDASKVQPMTTWGTSPDQATALDEPIPDPEAFQDPIQREAGKRGLEYQGLEPGRTMAGVPIQHVFIGSCTNARLSDLRAAAAILKGRKVHAGVRAQVMPGSMRVRREAEAEGLDRIFKDAGFEWRKSGCTLCLAMNGDILGDGVRCASTTNRNFEGRQERGAKTHLVSTETAAASAVMGVLTDPNTLGKL</sequence>
<evidence type="ECO:0000256" key="4">
    <source>
        <dbReference type="ARBA" id="ARBA00004729"/>
    </source>
</evidence>
<evidence type="ECO:0000256" key="6">
    <source>
        <dbReference type="ARBA" id="ARBA00011998"/>
    </source>
</evidence>
<comment type="caution">
    <text evidence="16">The sequence shown here is derived from an EMBL/GenBank/DDBJ whole genome shotgun (WGS) entry which is preliminary data.</text>
</comment>
<dbReference type="Proteomes" id="UP000469462">
    <property type="component" value="Unassembled WGS sequence"/>
</dbReference>
<dbReference type="PANTHER" id="PTHR43822">
    <property type="entry name" value="HOMOACONITASE, MITOCHONDRIAL-RELATED"/>
    <property type="match status" value="1"/>
</dbReference>
<keyword evidence="10" id="KW-0479">Metal-binding</keyword>
<evidence type="ECO:0000256" key="5">
    <source>
        <dbReference type="ARBA" id="ARBA00011271"/>
    </source>
</evidence>
<reference evidence="16 17" key="1">
    <citation type="submission" date="2019-10" db="EMBL/GenBank/DDBJ databases">
        <title>Genome diversity of Sutterella seckii.</title>
        <authorList>
            <person name="Chaplin A.V."/>
            <person name="Sokolova S.R."/>
            <person name="Mosin K.A."/>
            <person name="Ivanova E.L."/>
            <person name="Kochetkova T.O."/>
            <person name="Goltsov A.Y."/>
            <person name="Trofimov D.Y."/>
            <person name="Efimov B.A."/>
        </authorList>
    </citation>
    <scope>NUCLEOTIDE SEQUENCE [LARGE SCALE GENOMIC DNA]</scope>
    <source>
        <strain evidence="16 17">ASD3426</strain>
    </source>
</reference>
<dbReference type="InterPro" id="IPR018136">
    <property type="entry name" value="Aconitase_4Fe-4S_BS"/>
</dbReference>
<dbReference type="InterPro" id="IPR001030">
    <property type="entry name" value="Acoase/IPM_deHydtase_lsu_aba"/>
</dbReference>
<dbReference type="EMBL" id="WEHW01000018">
    <property type="protein sequence ID" value="KAB7651266.1"/>
    <property type="molecule type" value="Genomic_DNA"/>
</dbReference>
<dbReference type="RefSeq" id="WP_152157016.1">
    <property type="nucleotide sequence ID" value="NZ_WEHW01000018.1"/>
</dbReference>
<keyword evidence="14" id="KW-0100">Branched-chain amino acid biosynthesis</keyword>
<evidence type="ECO:0000256" key="13">
    <source>
        <dbReference type="ARBA" id="ARBA00023239"/>
    </source>
</evidence>
<comment type="catalytic activity">
    <reaction evidence="1">
        <text>(2R,3S)-3-isopropylmalate = (2S)-2-isopropylmalate</text>
        <dbReference type="Rhea" id="RHEA:32287"/>
        <dbReference type="ChEBI" id="CHEBI:1178"/>
        <dbReference type="ChEBI" id="CHEBI:35121"/>
        <dbReference type="EC" id="4.2.1.33"/>
    </reaction>
</comment>
<evidence type="ECO:0000256" key="14">
    <source>
        <dbReference type="ARBA" id="ARBA00023304"/>
    </source>
</evidence>
<evidence type="ECO:0000256" key="3">
    <source>
        <dbReference type="ARBA" id="ARBA00002695"/>
    </source>
</evidence>
<evidence type="ECO:0000256" key="8">
    <source>
        <dbReference type="ARBA" id="ARBA00022485"/>
    </source>
</evidence>
<accession>A0AAI9SBP4</accession>
<evidence type="ECO:0000259" key="15">
    <source>
        <dbReference type="Pfam" id="PF00330"/>
    </source>
</evidence>
<keyword evidence="8" id="KW-0004">4Fe-4S</keyword>
<comment type="function">
    <text evidence="3">Catalyzes the isomerization between 2-isopropylmalate and 3-isopropylmalate, via the formation of 2-isopropylmaleate.</text>
</comment>
<protein>
    <recommendedName>
        <fullName evidence="6">3-isopropylmalate dehydratase</fullName>
        <ecNumber evidence="6">4.2.1.33</ecNumber>
    </recommendedName>
</protein>
<dbReference type="NCBIfam" id="NF004016">
    <property type="entry name" value="PRK05478.1"/>
    <property type="match status" value="1"/>
</dbReference>
<dbReference type="CDD" id="cd01583">
    <property type="entry name" value="IPMI"/>
    <property type="match status" value="1"/>
</dbReference>
<dbReference type="InterPro" id="IPR036008">
    <property type="entry name" value="Aconitase_4Fe-4S_dom"/>
</dbReference>
<keyword evidence="7" id="KW-0432">Leucine biosynthesis</keyword>
<dbReference type="InterPro" id="IPR004430">
    <property type="entry name" value="3-IsopropMal_deHydase_lsu"/>
</dbReference>
<keyword evidence="12" id="KW-0411">Iron-sulfur</keyword>
<keyword evidence="9" id="KW-0028">Amino-acid biosynthesis</keyword>
<comment type="pathway">
    <text evidence="4">Amino-acid biosynthesis; L-leucine biosynthesis; L-leucine from 3-methyl-2-oxobutanoate: step 2/4.</text>
</comment>
<dbReference type="GO" id="GO:0046872">
    <property type="term" value="F:metal ion binding"/>
    <property type="evidence" value="ECO:0007669"/>
    <property type="project" value="UniProtKB-KW"/>
</dbReference>
<dbReference type="GO" id="GO:0051539">
    <property type="term" value="F:4 iron, 4 sulfur cluster binding"/>
    <property type="evidence" value="ECO:0007669"/>
    <property type="project" value="UniProtKB-KW"/>
</dbReference>
<dbReference type="EC" id="4.2.1.33" evidence="6"/>
<dbReference type="GO" id="GO:0003861">
    <property type="term" value="F:3-isopropylmalate dehydratase activity"/>
    <property type="evidence" value="ECO:0007669"/>
    <property type="project" value="UniProtKB-EC"/>
</dbReference>
<evidence type="ECO:0000256" key="7">
    <source>
        <dbReference type="ARBA" id="ARBA00022430"/>
    </source>
</evidence>
<dbReference type="PROSITE" id="PS01244">
    <property type="entry name" value="ACONITASE_2"/>
    <property type="match status" value="1"/>
</dbReference>
<dbReference type="GO" id="GO:0009098">
    <property type="term" value="P:L-leucine biosynthetic process"/>
    <property type="evidence" value="ECO:0007669"/>
    <property type="project" value="UniProtKB-KW"/>
</dbReference>
<evidence type="ECO:0000256" key="10">
    <source>
        <dbReference type="ARBA" id="ARBA00022723"/>
    </source>
</evidence>
<dbReference type="Gene3D" id="3.30.499.10">
    <property type="entry name" value="Aconitase, domain 3"/>
    <property type="match status" value="2"/>
</dbReference>
<evidence type="ECO:0000313" key="16">
    <source>
        <dbReference type="EMBL" id="KAB7651266.1"/>
    </source>
</evidence>
<evidence type="ECO:0000256" key="9">
    <source>
        <dbReference type="ARBA" id="ARBA00022605"/>
    </source>
</evidence>
<dbReference type="InterPro" id="IPR015931">
    <property type="entry name" value="Acnase/IPM_dHydase_lsu_aba_1/3"/>
</dbReference>
<evidence type="ECO:0000256" key="2">
    <source>
        <dbReference type="ARBA" id="ARBA00001966"/>
    </source>
</evidence>
<evidence type="ECO:0000313" key="17">
    <source>
        <dbReference type="Proteomes" id="UP000469462"/>
    </source>
</evidence>
<dbReference type="PANTHER" id="PTHR43822:SF9">
    <property type="entry name" value="3-ISOPROPYLMALATE DEHYDRATASE"/>
    <property type="match status" value="1"/>
</dbReference>
<name>A0AAI9SBP4_9BURK</name>
<dbReference type="PROSITE" id="PS00450">
    <property type="entry name" value="ACONITASE_1"/>
    <property type="match status" value="1"/>
</dbReference>
<keyword evidence="17" id="KW-1185">Reference proteome</keyword>
<dbReference type="SUPFAM" id="SSF53732">
    <property type="entry name" value="Aconitase iron-sulfur domain"/>
    <property type="match status" value="1"/>
</dbReference>
<dbReference type="InterPro" id="IPR050067">
    <property type="entry name" value="IPM_dehydratase_rel_enz"/>
</dbReference>
<comment type="subunit">
    <text evidence="5">Heterodimer of LeuC and LeuD.</text>
</comment>
<feature type="domain" description="Aconitase/3-isopropylmalate dehydratase large subunit alpha/beta/alpha" evidence="15">
    <location>
        <begin position="24"/>
        <end position="476"/>
    </location>
</feature>
<evidence type="ECO:0000256" key="11">
    <source>
        <dbReference type="ARBA" id="ARBA00023004"/>
    </source>
</evidence>
<dbReference type="PRINTS" id="PR00415">
    <property type="entry name" value="ACONITASE"/>
</dbReference>
<dbReference type="NCBIfam" id="TIGR00170">
    <property type="entry name" value="leuC"/>
    <property type="match status" value="1"/>
</dbReference>
<dbReference type="NCBIfam" id="NF009116">
    <property type="entry name" value="PRK12466.1"/>
    <property type="match status" value="1"/>
</dbReference>